<keyword evidence="10" id="KW-1185">Reference proteome</keyword>
<dbReference type="SUPFAM" id="SSF52833">
    <property type="entry name" value="Thioredoxin-like"/>
    <property type="match status" value="1"/>
</dbReference>
<proteinExistence type="inferred from homology"/>
<keyword evidence="4" id="KW-0560">Oxidoreductase</keyword>
<evidence type="ECO:0000256" key="6">
    <source>
        <dbReference type="ARBA" id="ARBA00023284"/>
    </source>
</evidence>
<keyword evidence="7" id="KW-0472">Membrane</keyword>
<evidence type="ECO:0000256" key="3">
    <source>
        <dbReference type="ARBA" id="ARBA00022729"/>
    </source>
</evidence>
<dbReference type="Pfam" id="PF13462">
    <property type="entry name" value="Thioredoxin_4"/>
    <property type="match status" value="1"/>
</dbReference>
<dbReference type="PANTHER" id="PTHR13887:SF14">
    <property type="entry name" value="DISULFIDE BOND FORMATION PROTEIN D"/>
    <property type="match status" value="1"/>
</dbReference>
<keyword evidence="7" id="KW-0812">Transmembrane</keyword>
<dbReference type="EMBL" id="FRFC01000004">
    <property type="protein sequence ID" value="SHO46474.1"/>
    <property type="molecule type" value="Genomic_DNA"/>
</dbReference>
<dbReference type="PROSITE" id="PS51352">
    <property type="entry name" value="THIOREDOXIN_2"/>
    <property type="match status" value="1"/>
</dbReference>
<dbReference type="InterPro" id="IPR012336">
    <property type="entry name" value="Thioredoxin-like_fold"/>
</dbReference>
<keyword evidence="5" id="KW-1015">Disulfide bond</keyword>
<evidence type="ECO:0000256" key="7">
    <source>
        <dbReference type="SAM" id="Phobius"/>
    </source>
</evidence>
<dbReference type="InterPro" id="IPR013766">
    <property type="entry name" value="Thioredoxin_domain"/>
</dbReference>
<feature type="domain" description="Thioredoxin" evidence="8">
    <location>
        <begin position="21"/>
        <end position="214"/>
    </location>
</feature>
<evidence type="ECO:0000259" key="8">
    <source>
        <dbReference type="PROSITE" id="PS51352"/>
    </source>
</evidence>
<dbReference type="Gene3D" id="3.40.30.10">
    <property type="entry name" value="Glutaredoxin"/>
    <property type="match status" value="1"/>
</dbReference>
<protein>
    <submittedName>
        <fullName evidence="9">DSBA-like thioredoxin domain protein</fullName>
    </submittedName>
</protein>
<evidence type="ECO:0000256" key="1">
    <source>
        <dbReference type="ARBA" id="ARBA00005791"/>
    </source>
</evidence>
<evidence type="ECO:0000313" key="10">
    <source>
        <dbReference type="Proteomes" id="UP000232412"/>
    </source>
</evidence>
<name>A0A2H1EIC6_9ARCH</name>
<evidence type="ECO:0000256" key="2">
    <source>
        <dbReference type="ARBA" id="ARBA00007787"/>
    </source>
</evidence>
<keyword evidence="7" id="KW-1133">Transmembrane helix</keyword>
<reference evidence="10" key="1">
    <citation type="submission" date="2016-12" db="EMBL/GenBank/DDBJ databases">
        <authorList>
            <person name="Herbold C."/>
        </authorList>
    </citation>
    <scope>NUCLEOTIDE SEQUENCE [LARGE SCALE GENOMIC DNA]</scope>
</reference>
<gene>
    <name evidence="9" type="ORF">NSIN_30126</name>
</gene>
<feature type="transmembrane region" description="Helical" evidence="7">
    <location>
        <begin position="5"/>
        <end position="23"/>
    </location>
</feature>
<organism evidence="9 10">
    <name type="scientific">Nitrosotalea sinensis</name>
    <dbReference type="NCBI Taxonomy" id="1499975"/>
    <lineage>
        <taxon>Archaea</taxon>
        <taxon>Nitrososphaerota</taxon>
        <taxon>Nitrososphaeria</taxon>
        <taxon>Nitrosotaleales</taxon>
        <taxon>Nitrosotaleaceae</taxon>
        <taxon>Nitrosotalea</taxon>
    </lineage>
</organism>
<dbReference type="AlphaFoldDB" id="A0A2H1EIC6"/>
<dbReference type="InterPro" id="IPR036249">
    <property type="entry name" value="Thioredoxin-like_sf"/>
</dbReference>
<dbReference type="PANTHER" id="PTHR13887">
    <property type="entry name" value="GLUTATHIONE S-TRANSFERASE KAPPA"/>
    <property type="match status" value="1"/>
</dbReference>
<dbReference type="RefSeq" id="WP_101010312.1">
    <property type="nucleotide sequence ID" value="NZ_FRFC01000004.1"/>
</dbReference>
<dbReference type="GO" id="GO:0016491">
    <property type="term" value="F:oxidoreductase activity"/>
    <property type="evidence" value="ECO:0007669"/>
    <property type="project" value="UniProtKB-KW"/>
</dbReference>
<comment type="similarity">
    <text evidence="1">Belongs to the thioredoxin family. DsbA subfamily.</text>
</comment>
<evidence type="ECO:0000313" key="9">
    <source>
        <dbReference type="EMBL" id="SHO46474.1"/>
    </source>
</evidence>
<accession>A0A2H1EIC6</accession>
<dbReference type="Proteomes" id="UP000232412">
    <property type="component" value="Unassembled WGS sequence"/>
</dbReference>
<keyword evidence="6" id="KW-0676">Redox-active center</keyword>
<comment type="similarity">
    <text evidence="2">Belongs to the glutaredoxin family.</text>
</comment>
<keyword evidence="3" id="KW-0732">Signal</keyword>
<evidence type="ECO:0000256" key="5">
    <source>
        <dbReference type="ARBA" id="ARBA00023157"/>
    </source>
</evidence>
<evidence type="ECO:0000256" key="4">
    <source>
        <dbReference type="ARBA" id="ARBA00023002"/>
    </source>
</evidence>
<sequence length="215" mass="24184">MKRIYFVAIPIVITIIAVLYMTTPHESKSNELTPQMLVQNGSPMLGDPNAKVTIVEFGDYQCTYCHLFHQNTKDALLQQYVDTGKVNFVFRDYPLNGPDSVFAADAAYCAGDQGKYWQYHDELYKNWGGEKTGWVNQKSLDTFATTVGLDLSTFDKCLSDNKYEQKVLDNQKFGNTIGIDGTPSFVVFNSKDITKIVGAQPLSVFQQVIDKFQTS</sequence>
<dbReference type="OrthoDB" id="15256at2157"/>